<dbReference type="PROSITE" id="PS00107">
    <property type="entry name" value="PROTEIN_KINASE_ATP"/>
    <property type="match status" value="1"/>
</dbReference>
<dbReference type="GO" id="GO:0009986">
    <property type="term" value="C:cell surface"/>
    <property type="evidence" value="ECO:0007669"/>
    <property type="project" value="UniProtKB-ARBA"/>
</dbReference>
<dbReference type="GO" id="GO:0038131">
    <property type="term" value="F:neuregulin receptor activity"/>
    <property type="evidence" value="ECO:0007669"/>
    <property type="project" value="TreeGrafter"/>
</dbReference>
<dbReference type="SMART" id="SM00261">
    <property type="entry name" value="FU"/>
    <property type="match status" value="4"/>
</dbReference>
<name>Q4RXV8_TETNG</name>
<evidence type="ECO:0000256" key="2">
    <source>
        <dbReference type="ARBA" id="ARBA00011902"/>
    </source>
</evidence>
<keyword evidence="10 20" id="KW-0067">ATP-binding</keyword>
<dbReference type="OrthoDB" id="6219513at2759"/>
<dbReference type="CDD" id="cd12095">
    <property type="entry name" value="TM_ErbB3"/>
    <property type="match status" value="1"/>
</dbReference>
<keyword evidence="17" id="KW-0379">Hydroxylation</keyword>
<dbReference type="GO" id="GO:0005634">
    <property type="term" value="C:nucleus"/>
    <property type="evidence" value="ECO:0007669"/>
    <property type="project" value="UniProtKB-ARBA"/>
</dbReference>
<dbReference type="GO" id="GO:0030139">
    <property type="term" value="C:endocytic vesicle"/>
    <property type="evidence" value="ECO:0007669"/>
    <property type="project" value="UniProtKB-ARBA"/>
</dbReference>
<dbReference type="GO" id="GO:0043235">
    <property type="term" value="C:receptor complex"/>
    <property type="evidence" value="ECO:0007669"/>
    <property type="project" value="TreeGrafter"/>
</dbReference>
<evidence type="ECO:0000256" key="15">
    <source>
        <dbReference type="ARBA" id="ARBA00023170"/>
    </source>
</evidence>
<dbReference type="FunFam" id="2.10.220.10:FF:000001">
    <property type="entry name" value="Receptor protein-tyrosine kinase"/>
    <property type="match status" value="1"/>
</dbReference>
<comment type="catalytic activity">
    <reaction evidence="19">
        <text>L-tyrosyl-[protein] + ATP = O-phospho-L-tyrosyl-[protein] + ADP + H(+)</text>
        <dbReference type="Rhea" id="RHEA:10596"/>
        <dbReference type="Rhea" id="RHEA-COMP:10136"/>
        <dbReference type="Rhea" id="RHEA-COMP:20101"/>
        <dbReference type="ChEBI" id="CHEBI:15378"/>
        <dbReference type="ChEBI" id="CHEBI:30616"/>
        <dbReference type="ChEBI" id="CHEBI:46858"/>
        <dbReference type="ChEBI" id="CHEBI:61978"/>
        <dbReference type="ChEBI" id="CHEBI:456216"/>
        <dbReference type="EC" id="2.7.10.1"/>
    </reaction>
</comment>
<evidence type="ECO:0000256" key="4">
    <source>
        <dbReference type="ARBA" id="ARBA00022499"/>
    </source>
</evidence>
<evidence type="ECO:0000256" key="16">
    <source>
        <dbReference type="ARBA" id="ARBA00023180"/>
    </source>
</evidence>
<dbReference type="GO" id="GO:0048471">
    <property type="term" value="C:perinuclear region of cytoplasm"/>
    <property type="evidence" value="ECO:0007669"/>
    <property type="project" value="UniProtKB-ARBA"/>
</dbReference>
<dbReference type="InterPro" id="IPR009030">
    <property type="entry name" value="Growth_fac_rcpt_cys_sf"/>
</dbReference>
<dbReference type="SUPFAM" id="SSF57184">
    <property type="entry name" value="Growth factor receptor domain"/>
    <property type="match status" value="2"/>
</dbReference>
<dbReference type="InterPro" id="IPR050122">
    <property type="entry name" value="RTK"/>
</dbReference>
<evidence type="ECO:0000256" key="17">
    <source>
        <dbReference type="ARBA" id="ARBA00023278"/>
    </source>
</evidence>
<dbReference type="InterPro" id="IPR036941">
    <property type="entry name" value="Rcpt_L-dom_sf"/>
</dbReference>
<sequence length="1547" mass="171198">AVCTGTQNFLSMTGNSEIHYNLTKTLYTGCEIVMGNLEITMMEHGMDFSFLKGDSQSQESTPLPPEHSCLRPRVIDLMCLLTRQSIREVTGYILLAVNTFSRLPLDNLRVIRGNELYENQYALVVMINYPTKGGQGLQELGLTHLTEILQGGVKITQNRDLSFAPKVNWLDIVKDGTANITIFDNGPEKPCHKACGDVPCWGPGSDMCQILTKTVCAPQCNFRCFGRSPGECCHSECAGGCTGPLDTDCFACRKFNDSGSCVPQCPMALIYNKYTFRLEPNPNAKFQFGSICVAQCPRQYPPRLLRLKSASSFVFIPALLCFLYSANFLVDGTSCVRSCPADKMEVEKNGVKRCEPCGGLCPKACHGTGSPNGETVDALNIDSFINCTKIQGSLHFLLTGINGDNYNNVPPLDPEKLKIFNTVREITDMLVIQSWPTNMSDLSVFSNLQTIQGRKLYKGYSLMVVKTPSLTSLGLRSLRKINDGGVYITGNKNLCYHDTVNWTLLLGSSSRQQRRHKNIDIKDNRPRSDCVRENFVCDPLCSSDGCWGPGPSQCLSCKKYSRGGICVADCMFLAGDRREFATASGECMPCHPECKAQTGRETCTGPVPDLNQVQACCCPPEAAPSLLRPRRADLLRFASQQGAAECLECANLQDGPHCVSSCPEGVMGGEEIIFKYPDKQGRCEPCHGNCTKGCYGPGIRDCVEAYGQTVTGIVVGVIVLLFVSFSVFVLTLLYRRGLAIRRKRAMRRYMERGESFEPLEPGEKGAKVHARILKPSELRTAKLLGNGVFGSVYKGIWIPEGETVKLPVAIKVIHDRPGQKTFSKPTEVRRKNTTCVSFAHLCLGPDSLSHAAHDDAGELGPREHRPHPGHLSWGQPAAGQPAQQPGLPAGARQELQEQAEPTETAQLVCPNRKGNGLAFFSFLFVALFCGSQAVLCHQGMYYLEENKVVHRNLAARNVLLKNNYTAQVSDYGVADLLYRDDKKYFFNEAKTPIKWMALESILFRKYTHQSDVWSYGVTVWEMMSYGAEPYNTMRPQDISDLLEKGERLSQPQICTIDVYMVMVKCWMVDENVRPTFKELANEFTRMARDPPRYLVIKEDCSQQDTAPDLDDLDFNEGVDAEMVNEVKEDEEDGLVPAPYYVPQSLGRLSKMDSYRVRAHVFLPENGFSDTKSLFSHPSLPPKVVLSSSNVAGYLPMTPGVDSTAPWPSRSRLNSGRAVSEGSEGCGPVVDGDVSEDFSMSGSPKRRRNRHDSAYTSQRDSMSGGLSETPTPDMEEEDQNGYVLPGDSPKRDALFPTSQGVPGRMGKSHSSSLLDDPDDEEYEYMNKQICTNVSPRPRSHWRKTNKKRTSSTSSYTTVCSGDTTPSMQLRRSQTMSSYNSDSEPQGSDDVKYEYMDIRSVGKDDSPPAHAPPPPPADRQPAEGEEDEADGYVEDSIYHYTNRQPKLRQALQQMKAVQVQGLVKGQLYEYEDMDSMAAARPEEAAVYQNIQREGEGPAGQSPAQRSGFGAYVSVRAGVGLGDPAAVDRSFDNLEYWHSRMFPNPKAVQT</sequence>
<comment type="caution">
    <text evidence="24">The sequence shown here is derived from an EMBL/GenBank/DDBJ whole genome shotgun (WGS) entry which is preliminary data.</text>
</comment>
<dbReference type="Pfam" id="PF07714">
    <property type="entry name" value="PK_Tyr_Ser-Thr"/>
    <property type="match status" value="1"/>
</dbReference>
<comment type="subcellular location">
    <subcellularLocation>
        <location evidence="1">Membrane</location>
        <topology evidence="1">Single-pass type I membrane protein</topology>
    </subcellularLocation>
</comment>
<dbReference type="FunFam" id="1.10.510.10:FF:000027">
    <property type="entry name" value="Receptor protein-tyrosine kinase"/>
    <property type="match status" value="1"/>
</dbReference>
<dbReference type="InterPro" id="IPR006212">
    <property type="entry name" value="Furin_repeat"/>
</dbReference>
<dbReference type="Pfam" id="PF14843">
    <property type="entry name" value="GF_recep_IV"/>
    <property type="match status" value="2"/>
</dbReference>
<keyword evidence="15" id="KW-0675">Receptor</keyword>
<dbReference type="KEGG" id="tng:GSTEN00027265G001"/>
<dbReference type="InterPro" id="IPR017441">
    <property type="entry name" value="Protein_kinase_ATP_BS"/>
</dbReference>
<feature type="compositionally biased region" description="Polar residues" evidence="21">
    <location>
        <begin position="1357"/>
        <end position="1384"/>
    </location>
</feature>
<dbReference type="Pfam" id="PF01030">
    <property type="entry name" value="Recep_L_domain"/>
    <property type="match status" value="2"/>
</dbReference>
<feature type="compositionally biased region" description="Polar residues" evidence="21">
    <location>
        <begin position="1253"/>
        <end position="1269"/>
    </location>
</feature>
<dbReference type="EMBL" id="CAAE01014979">
    <property type="protein sequence ID" value="CAG06774.1"/>
    <property type="molecule type" value="Genomic_DNA"/>
</dbReference>
<protein>
    <recommendedName>
        <fullName evidence="2">receptor protein-tyrosine kinase</fullName>
        <ecNumber evidence="2">2.7.10.1</ecNumber>
    </recommendedName>
</protein>
<dbReference type="FunFam" id="2.10.220.10:FF:000008">
    <property type="entry name" value="Receptor protein-tyrosine kinase"/>
    <property type="match status" value="1"/>
</dbReference>
<keyword evidence="7 22" id="KW-0812">Transmembrane</keyword>
<dbReference type="GO" id="GO:0038132">
    <property type="term" value="F:neuregulin binding"/>
    <property type="evidence" value="ECO:0007669"/>
    <property type="project" value="TreeGrafter"/>
</dbReference>
<dbReference type="GO" id="GO:0005006">
    <property type="term" value="F:epidermal growth factor receptor activity"/>
    <property type="evidence" value="ECO:0007669"/>
    <property type="project" value="UniProtKB-ARBA"/>
</dbReference>
<evidence type="ECO:0000256" key="9">
    <source>
        <dbReference type="ARBA" id="ARBA00022777"/>
    </source>
</evidence>
<dbReference type="GO" id="GO:0043066">
    <property type="term" value="P:negative regulation of apoptotic process"/>
    <property type="evidence" value="ECO:0007669"/>
    <property type="project" value="TreeGrafter"/>
</dbReference>
<evidence type="ECO:0000256" key="12">
    <source>
        <dbReference type="ARBA" id="ARBA00023136"/>
    </source>
</evidence>
<keyword evidence="5" id="KW-0597">Phosphoprotein</keyword>
<dbReference type="InterPro" id="IPR044912">
    <property type="entry name" value="Egfr_JX_dom"/>
</dbReference>
<keyword evidence="4" id="KW-1017">Isopeptide bond</keyword>
<evidence type="ECO:0000256" key="1">
    <source>
        <dbReference type="ARBA" id="ARBA00004479"/>
    </source>
</evidence>
<dbReference type="Gene3D" id="3.80.20.20">
    <property type="entry name" value="Receptor L-domain"/>
    <property type="match status" value="2"/>
</dbReference>
<evidence type="ECO:0000256" key="14">
    <source>
        <dbReference type="ARBA" id="ARBA00023139"/>
    </source>
</evidence>
<keyword evidence="9" id="KW-0418">Kinase</keyword>
<reference evidence="24" key="2">
    <citation type="submission" date="2004-02" db="EMBL/GenBank/DDBJ databases">
        <authorList>
            <consortium name="Genoscope"/>
            <consortium name="Whitehead Institute Centre for Genome Research"/>
        </authorList>
    </citation>
    <scope>NUCLEOTIDE SEQUENCE</scope>
</reference>
<evidence type="ECO:0000256" key="22">
    <source>
        <dbReference type="SAM" id="Phobius"/>
    </source>
</evidence>
<accession>Q4RXV8</accession>
<dbReference type="GO" id="GO:0005524">
    <property type="term" value="F:ATP binding"/>
    <property type="evidence" value="ECO:0007669"/>
    <property type="project" value="UniProtKB-UniRule"/>
</dbReference>
<dbReference type="Gene3D" id="1.10.510.10">
    <property type="entry name" value="Transferase(Phosphotransferase) domain 1"/>
    <property type="match status" value="1"/>
</dbReference>
<evidence type="ECO:0000256" key="6">
    <source>
        <dbReference type="ARBA" id="ARBA00022679"/>
    </source>
</evidence>
<dbReference type="Gene3D" id="6.10.250.2930">
    <property type="match status" value="1"/>
</dbReference>
<feature type="compositionally biased region" description="Low complexity" evidence="21">
    <location>
        <begin position="874"/>
        <end position="891"/>
    </location>
</feature>
<feature type="non-terminal residue" evidence="24">
    <location>
        <position position="1"/>
    </location>
</feature>
<dbReference type="GO" id="GO:0009925">
    <property type="term" value="C:basal plasma membrane"/>
    <property type="evidence" value="ECO:0007669"/>
    <property type="project" value="TreeGrafter"/>
</dbReference>
<feature type="region of interest" description="Disordered" evidence="21">
    <location>
        <begin position="853"/>
        <end position="903"/>
    </location>
</feature>
<keyword evidence="8 20" id="KW-0547">Nucleotide-binding</keyword>
<keyword evidence="14" id="KW-0564">Palmitate</keyword>
<feature type="domain" description="Protein kinase" evidence="23">
    <location>
        <begin position="778"/>
        <end position="1084"/>
    </location>
</feature>
<feature type="compositionally biased region" description="Basic residues" evidence="21">
    <location>
        <begin position="1336"/>
        <end position="1348"/>
    </location>
</feature>
<dbReference type="EC" id="2.7.10.1" evidence="2"/>
<dbReference type="FunFam" id="3.80.20.20:FF:000013">
    <property type="entry name" value="Erb-b2 receptor tyrosine kinase 3a"/>
    <property type="match status" value="1"/>
</dbReference>
<evidence type="ECO:0000256" key="7">
    <source>
        <dbReference type="ARBA" id="ARBA00022692"/>
    </source>
</evidence>
<dbReference type="GO" id="GO:0022008">
    <property type="term" value="P:neurogenesis"/>
    <property type="evidence" value="ECO:0007669"/>
    <property type="project" value="TreeGrafter"/>
</dbReference>
<dbReference type="InterPro" id="IPR032778">
    <property type="entry name" value="GF_recep_IV"/>
</dbReference>
<feature type="binding site" evidence="20">
    <location>
        <position position="811"/>
    </location>
    <ligand>
        <name>ATP</name>
        <dbReference type="ChEBI" id="CHEBI:30616"/>
    </ligand>
</feature>
<evidence type="ECO:0000256" key="10">
    <source>
        <dbReference type="ARBA" id="ARBA00022840"/>
    </source>
</evidence>
<dbReference type="Gene3D" id="3.30.200.20">
    <property type="entry name" value="Phosphorylase Kinase, domain 1"/>
    <property type="match status" value="1"/>
</dbReference>
<evidence type="ECO:0000256" key="13">
    <source>
        <dbReference type="ARBA" id="ARBA00023137"/>
    </source>
</evidence>
<dbReference type="Pfam" id="PF00757">
    <property type="entry name" value="Furin-like"/>
    <property type="match status" value="1"/>
</dbReference>
<evidence type="ECO:0000256" key="21">
    <source>
        <dbReference type="SAM" id="MobiDB-lite"/>
    </source>
</evidence>
<feature type="transmembrane region" description="Helical" evidence="22">
    <location>
        <begin position="710"/>
        <end position="734"/>
    </location>
</feature>
<dbReference type="GO" id="GO:0050679">
    <property type="term" value="P:positive regulation of epithelial cell proliferation"/>
    <property type="evidence" value="ECO:0007669"/>
    <property type="project" value="UniProtKB-ARBA"/>
</dbReference>
<dbReference type="CDD" id="cd00064">
    <property type="entry name" value="FU"/>
    <property type="match status" value="2"/>
</dbReference>
<dbReference type="PANTHER" id="PTHR24416">
    <property type="entry name" value="TYROSINE-PROTEIN KINASE RECEPTOR"/>
    <property type="match status" value="1"/>
</dbReference>
<keyword evidence="13" id="KW-0829">Tyrosine-protein kinase</keyword>
<evidence type="ECO:0000256" key="18">
    <source>
        <dbReference type="ARBA" id="ARBA00023288"/>
    </source>
</evidence>
<reference evidence="24" key="1">
    <citation type="journal article" date="2004" name="Nature">
        <title>Genome duplication in the teleost fish Tetraodon nigroviridis reveals the early vertebrate proto-karyotype.</title>
        <authorList>
            <person name="Jaillon O."/>
            <person name="Aury J.-M."/>
            <person name="Brunet F."/>
            <person name="Petit J.-L."/>
            <person name="Stange-Thomann N."/>
            <person name="Mauceli E."/>
            <person name="Bouneau L."/>
            <person name="Fischer C."/>
            <person name="Ozouf-Costaz C."/>
            <person name="Bernot A."/>
            <person name="Nicaud S."/>
            <person name="Jaffe D."/>
            <person name="Fisher S."/>
            <person name="Lutfalla G."/>
            <person name="Dossat C."/>
            <person name="Segurens B."/>
            <person name="Dasilva C."/>
            <person name="Salanoubat M."/>
            <person name="Levy M."/>
            <person name="Boudet N."/>
            <person name="Castellano S."/>
            <person name="Anthouard V."/>
            <person name="Jubin C."/>
            <person name="Castelli V."/>
            <person name="Katinka M."/>
            <person name="Vacherie B."/>
            <person name="Biemont C."/>
            <person name="Skalli Z."/>
            <person name="Cattolico L."/>
            <person name="Poulain J."/>
            <person name="De Berardinis V."/>
            <person name="Cruaud C."/>
            <person name="Duprat S."/>
            <person name="Brottier P."/>
            <person name="Coutanceau J.-P."/>
            <person name="Gouzy J."/>
            <person name="Parra G."/>
            <person name="Lardier G."/>
            <person name="Chapple C."/>
            <person name="McKernan K.J."/>
            <person name="McEwan P."/>
            <person name="Bosak S."/>
            <person name="Kellis M."/>
            <person name="Volff J.-N."/>
            <person name="Guigo R."/>
            <person name="Zody M.C."/>
            <person name="Mesirov J."/>
            <person name="Lindblad-Toh K."/>
            <person name="Birren B."/>
            <person name="Nusbaum C."/>
            <person name="Kahn D."/>
            <person name="Robinson-Rechavi M."/>
            <person name="Laudet V."/>
            <person name="Schachter V."/>
            <person name="Quetier F."/>
            <person name="Saurin W."/>
            <person name="Scarpelli C."/>
            <person name="Wincker P."/>
            <person name="Lander E.S."/>
            <person name="Weissenbach J."/>
            <person name="Roest Crollius H."/>
        </authorList>
    </citation>
    <scope>NUCLEOTIDE SEQUENCE [LARGE SCALE GENOMIC DNA]</scope>
</reference>
<dbReference type="FunFam" id="2.10.220.10:FF:000002">
    <property type="entry name" value="Receptor protein-tyrosine kinase"/>
    <property type="match status" value="1"/>
</dbReference>
<dbReference type="GO" id="GO:0042059">
    <property type="term" value="P:negative regulation of epidermal growth factor receptor signaling pathway"/>
    <property type="evidence" value="ECO:0007669"/>
    <property type="project" value="UniProtKB-ARBA"/>
</dbReference>
<evidence type="ECO:0000256" key="8">
    <source>
        <dbReference type="ARBA" id="ARBA00022741"/>
    </source>
</evidence>
<keyword evidence="6" id="KW-0808">Transferase</keyword>
<dbReference type="SUPFAM" id="SSF56112">
    <property type="entry name" value="Protein kinase-like (PK-like)"/>
    <property type="match status" value="1"/>
</dbReference>
<evidence type="ECO:0000256" key="3">
    <source>
        <dbReference type="ARBA" id="ARBA00022481"/>
    </source>
</evidence>
<proteinExistence type="predicted"/>
<keyword evidence="11 22" id="KW-1133">Transmembrane helix</keyword>
<feature type="transmembrane region" description="Helical" evidence="22">
    <location>
        <begin position="916"/>
        <end position="935"/>
    </location>
</feature>
<keyword evidence="18" id="KW-0449">Lipoprotein</keyword>
<feature type="region of interest" description="Disordered" evidence="21">
    <location>
        <begin position="1198"/>
        <end position="1426"/>
    </location>
</feature>
<evidence type="ECO:0000256" key="19">
    <source>
        <dbReference type="ARBA" id="ARBA00051243"/>
    </source>
</evidence>
<dbReference type="InterPro" id="IPR000719">
    <property type="entry name" value="Prot_kinase_dom"/>
</dbReference>
<gene>
    <name evidence="24" type="ORF">GSTENG00027265001</name>
</gene>
<dbReference type="InterPro" id="IPR011009">
    <property type="entry name" value="Kinase-like_dom_sf"/>
</dbReference>
<feature type="compositionally biased region" description="Basic and acidic residues" evidence="21">
    <location>
        <begin position="1387"/>
        <end position="1405"/>
    </location>
</feature>
<evidence type="ECO:0000313" key="24">
    <source>
        <dbReference type="EMBL" id="CAG06774.1"/>
    </source>
</evidence>
<evidence type="ECO:0000256" key="20">
    <source>
        <dbReference type="PROSITE-ProRule" id="PRU10141"/>
    </source>
</evidence>
<dbReference type="GO" id="GO:0038134">
    <property type="term" value="P:ERBB2-EGFR signaling pathway"/>
    <property type="evidence" value="ECO:0007669"/>
    <property type="project" value="UniProtKB-ARBA"/>
</dbReference>
<evidence type="ECO:0000259" key="23">
    <source>
        <dbReference type="PROSITE" id="PS50011"/>
    </source>
</evidence>
<dbReference type="InterPro" id="IPR001245">
    <property type="entry name" value="Ser-Thr/Tyr_kinase_cat_dom"/>
</dbReference>
<organism evidence="24">
    <name type="scientific">Tetraodon nigroviridis</name>
    <name type="common">Spotted green pufferfish</name>
    <name type="synonym">Chelonodon nigroviridis</name>
    <dbReference type="NCBI Taxonomy" id="99883"/>
    <lineage>
        <taxon>Eukaryota</taxon>
        <taxon>Metazoa</taxon>
        <taxon>Chordata</taxon>
        <taxon>Craniata</taxon>
        <taxon>Vertebrata</taxon>
        <taxon>Euteleostomi</taxon>
        <taxon>Actinopterygii</taxon>
        <taxon>Neopterygii</taxon>
        <taxon>Teleostei</taxon>
        <taxon>Neoteleostei</taxon>
        <taxon>Acanthomorphata</taxon>
        <taxon>Eupercaria</taxon>
        <taxon>Tetraodontiformes</taxon>
        <taxon>Tetradontoidea</taxon>
        <taxon>Tetraodontidae</taxon>
        <taxon>Tetraodon</taxon>
    </lineage>
</organism>
<feature type="compositionally biased region" description="Basic and acidic residues" evidence="21">
    <location>
        <begin position="853"/>
        <end position="863"/>
    </location>
</feature>
<dbReference type="PANTHER" id="PTHR24416:SF88">
    <property type="entry name" value="RECEPTOR TYROSINE-PROTEIN KINASE ERBB-3"/>
    <property type="match status" value="1"/>
</dbReference>
<dbReference type="InterPro" id="IPR006211">
    <property type="entry name" value="Furin-like_Cys-rich_dom"/>
</dbReference>
<evidence type="ECO:0000256" key="11">
    <source>
        <dbReference type="ARBA" id="ARBA00022989"/>
    </source>
</evidence>
<keyword evidence="16" id="KW-0325">Glycoprotein</keyword>
<feature type="compositionally biased region" description="Pro residues" evidence="21">
    <location>
        <begin position="1407"/>
        <end position="1416"/>
    </location>
</feature>
<dbReference type="Gene3D" id="2.10.220.10">
    <property type="entry name" value="Hormone Receptor, Insulin-like Growth Factor Receptor 1, Chain A, domain 2"/>
    <property type="match status" value="3"/>
</dbReference>
<dbReference type="SUPFAM" id="SSF52058">
    <property type="entry name" value="L domain-like"/>
    <property type="match status" value="2"/>
</dbReference>
<evidence type="ECO:0000256" key="5">
    <source>
        <dbReference type="ARBA" id="ARBA00022553"/>
    </source>
</evidence>
<keyword evidence="3" id="KW-0488">Methylation</keyword>
<dbReference type="InterPro" id="IPR000494">
    <property type="entry name" value="Rcpt_L-dom"/>
</dbReference>
<dbReference type="PROSITE" id="PS50011">
    <property type="entry name" value="PROTEIN_KINASE_DOM"/>
    <property type="match status" value="1"/>
</dbReference>
<keyword evidence="12 22" id="KW-0472">Membrane</keyword>